<dbReference type="Proteomes" id="UP001058016">
    <property type="component" value="Chromosome"/>
</dbReference>
<evidence type="ECO:0000313" key="3">
    <source>
        <dbReference type="EMBL" id="UUF08167.1"/>
    </source>
</evidence>
<keyword evidence="4" id="KW-1185">Reference proteome</keyword>
<evidence type="ECO:0000313" key="5">
    <source>
        <dbReference type="Proteomes" id="UP001058072"/>
    </source>
</evidence>
<dbReference type="InterPro" id="IPR016181">
    <property type="entry name" value="Acyl_CoA_acyltransferase"/>
</dbReference>
<dbReference type="EMBL" id="CP071249">
    <property type="protein sequence ID" value="UUF06939.1"/>
    <property type="molecule type" value="Genomic_DNA"/>
</dbReference>
<protein>
    <submittedName>
        <fullName evidence="3">GNAT family N-acetyltransferase</fullName>
    </submittedName>
</protein>
<accession>A0A9Q9CQN3</accession>
<gene>
    <name evidence="2" type="ORF">J0J69_05330</name>
    <name evidence="3" type="ORF">J0J70_11305</name>
</gene>
<name>A0A9Q9CQN3_9FIRM</name>
<dbReference type="Proteomes" id="UP001058072">
    <property type="component" value="Chromosome"/>
</dbReference>
<evidence type="ECO:0000259" key="1">
    <source>
        <dbReference type="PROSITE" id="PS51186"/>
    </source>
</evidence>
<organism evidence="3 5">
    <name type="scientific">Turicibacter bilis</name>
    <dbReference type="NCBI Taxonomy" id="2735723"/>
    <lineage>
        <taxon>Bacteria</taxon>
        <taxon>Bacillati</taxon>
        <taxon>Bacillota</taxon>
        <taxon>Erysipelotrichia</taxon>
        <taxon>Erysipelotrichales</taxon>
        <taxon>Turicibacteraceae</taxon>
        <taxon>Turicibacter</taxon>
    </lineage>
</organism>
<evidence type="ECO:0000313" key="4">
    <source>
        <dbReference type="Proteomes" id="UP001058016"/>
    </source>
</evidence>
<feature type="domain" description="N-acetyltransferase" evidence="1">
    <location>
        <begin position="26"/>
        <end position="176"/>
    </location>
</feature>
<proteinExistence type="predicted"/>
<reference evidence="3 4" key="1">
    <citation type="submission" date="2021-03" db="EMBL/GenBank/DDBJ databases">
        <title>Comparative Genomics and Metabolomics in the genus Turicibacter.</title>
        <authorList>
            <person name="Maki J."/>
            <person name="Looft T."/>
        </authorList>
    </citation>
    <scope>NUCLEOTIDE SEQUENCE</scope>
    <source>
        <strain evidence="3">ISU324</strain>
        <strain evidence="2 4">MMM721</strain>
    </source>
</reference>
<dbReference type="InterPro" id="IPR000182">
    <property type="entry name" value="GNAT_dom"/>
</dbReference>
<evidence type="ECO:0000313" key="2">
    <source>
        <dbReference type="EMBL" id="UUF06939.1"/>
    </source>
</evidence>
<dbReference type="SUPFAM" id="SSF55729">
    <property type="entry name" value="Acyl-CoA N-acyltransferases (Nat)"/>
    <property type="match status" value="1"/>
</dbReference>
<dbReference type="AlphaFoldDB" id="A0A9Q9CQN3"/>
<sequence>MKHLGTCRLDTSRLYLRRFKVSDATMVFENWSSDDEVTQFVAWPTHEDLETTERILVNWEAAYQLLNTYQWAIVDRQSDEVIGSISLFQFHRRGRRHYCELGYCLAKRYWNQGLTTEAAKTVLQFAFEQIGVDGVIAKHDVRNVASGRVMQKLGMTHDKLVRRAVLNGRREWVDCDTYVILKENFDLDG</sequence>
<dbReference type="InterPro" id="IPR051531">
    <property type="entry name" value="N-acetyltransferase"/>
</dbReference>
<dbReference type="GO" id="GO:0016747">
    <property type="term" value="F:acyltransferase activity, transferring groups other than amino-acyl groups"/>
    <property type="evidence" value="ECO:0007669"/>
    <property type="project" value="InterPro"/>
</dbReference>
<dbReference type="RefSeq" id="WP_055243290.1">
    <property type="nucleotide sequence ID" value="NZ_CP071249.1"/>
</dbReference>
<dbReference type="Pfam" id="PF13302">
    <property type="entry name" value="Acetyltransf_3"/>
    <property type="match status" value="1"/>
</dbReference>
<dbReference type="Gene3D" id="3.40.630.30">
    <property type="match status" value="1"/>
</dbReference>
<dbReference type="PANTHER" id="PTHR43792">
    <property type="entry name" value="GNAT FAMILY, PUTATIVE (AFU_ORTHOLOGUE AFUA_3G00765)-RELATED-RELATED"/>
    <property type="match status" value="1"/>
</dbReference>
<dbReference type="PROSITE" id="PS51186">
    <property type="entry name" value="GNAT"/>
    <property type="match status" value="1"/>
</dbReference>
<dbReference type="EMBL" id="CP071250">
    <property type="protein sequence ID" value="UUF08167.1"/>
    <property type="molecule type" value="Genomic_DNA"/>
</dbReference>